<comment type="caution">
    <text evidence="2">The sequence shown here is derived from an EMBL/GenBank/DDBJ whole genome shotgun (WGS) entry which is preliminary data.</text>
</comment>
<dbReference type="Proteomes" id="UP000012043">
    <property type="component" value="Unassembled WGS sequence"/>
</dbReference>
<protein>
    <recommendedName>
        <fullName evidence="4">Lipoprotein</fullName>
    </recommendedName>
</protein>
<dbReference type="PATRIC" id="fig|1197174.4.peg.199"/>
<keyword evidence="1" id="KW-0732">Signal</keyword>
<evidence type="ECO:0000256" key="1">
    <source>
        <dbReference type="SAM" id="SignalP"/>
    </source>
</evidence>
<sequence length="315" mass="34681">MNNTNLRPSIAYRIWKFLYPVFFLSLSISSVAAQTSLVACNDCSSAYMKAAAEQVAMRMPTGNHQIKVLNISNAEYHLYQAEVIRHSAGPRNTDDEIQLNLNRVTLANEEQTQQQLLAYRRTIEDLKTVLTGSKILLPDTFPYRSAAEALQYPDAFSSSFSHFLNNQHAGLQRAIFDTRAIAETLAANLQLGVNSIFSVTTSLSTGTSSTVVFSDGSQLKFNFNFTNDLTDGLLLNVTLANVPVATDANGKRIPHNPVEARNYVVDKNAIDLHALADYLAKIGIKIIDDKGGNICLPDSFSCSNDGKQCTVNYRC</sequence>
<feature type="chain" id="PRO_5003745286" description="Lipoprotein" evidence="1">
    <location>
        <begin position="33"/>
        <end position="315"/>
    </location>
</feature>
<dbReference type="EMBL" id="ALAB01000002">
    <property type="protein sequence ID" value="EJI86656.1"/>
    <property type="molecule type" value="Genomic_DNA"/>
</dbReference>
<accession>J1QM26</accession>
<reference evidence="2 3" key="1">
    <citation type="journal article" date="2012" name="J. Bacteriol.">
        <title>Genome Sequence of Pectin-Degrading Alishewanella aestuarii Strain B11T, Isolated from Tidal Flat Sediment.</title>
        <authorList>
            <person name="Jung J."/>
            <person name="Choi S."/>
            <person name="Chun J."/>
            <person name="Park W."/>
        </authorList>
    </citation>
    <scope>NUCLEOTIDE SEQUENCE [LARGE SCALE GENOMIC DNA]</scope>
    <source>
        <strain evidence="2 3">B11</strain>
    </source>
</reference>
<name>J1QM26_9ALTE</name>
<evidence type="ECO:0008006" key="4">
    <source>
        <dbReference type="Google" id="ProtNLM"/>
    </source>
</evidence>
<evidence type="ECO:0000313" key="2">
    <source>
        <dbReference type="EMBL" id="EJI86656.1"/>
    </source>
</evidence>
<proteinExistence type="predicted"/>
<dbReference type="RefSeq" id="WP_008606396.1">
    <property type="nucleotide sequence ID" value="NZ_ALAB01000002.1"/>
</dbReference>
<evidence type="ECO:0000313" key="3">
    <source>
        <dbReference type="Proteomes" id="UP000012043"/>
    </source>
</evidence>
<feature type="signal peptide" evidence="1">
    <location>
        <begin position="1"/>
        <end position="32"/>
    </location>
</feature>
<gene>
    <name evidence="2" type="ORF">AEST_02020</name>
</gene>
<organism evidence="2 3">
    <name type="scientific">Alishewanella aestuarii B11</name>
    <dbReference type="NCBI Taxonomy" id="1197174"/>
    <lineage>
        <taxon>Bacteria</taxon>
        <taxon>Pseudomonadati</taxon>
        <taxon>Pseudomonadota</taxon>
        <taxon>Gammaproteobacteria</taxon>
        <taxon>Alteromonadales</taxon>
        <taxon>Alteromonadaceae</taxon>
        <taxon>Alishewanella</taxon>
    </lineage>
</organism>
<dbReference type="AlphaFoldDB" id="J1QM26"/>
<keyword evidence="3" id="KW-1185">Reference proteome</keyword>